<evidence type="ECO:0000313" key="4">
    <source>
        <dbReference type="EMBL" id="VDD76987.1"/>
    </source>
</evidence>
<dbReference type="OrthoDB" id="72325at2759"/>
<dbReference type="SUPFAM" id="SSF50156">
    <property type="entry name" value="PDZ domain-like"/>
    <property type="match status" value="1"/>
</dbReference>
<dbReference type="Pfam" id="PF18265">
    <property type="entry name" value="Nas2_N"/>
    <property type="match status" value="1"/>
</dbReference>
<sequence>MADSSRDMLRFQELEQKRKILEKEAAEFSSILENNDNVGMRGPLIDSEGFPRSDIDLVAVRTARNRIACINTDYAELMKELEAVTARLHENRHRVSSVGPLSSVDCTQSPADRYTTPFLLVDHVARLSPAELSGIRAGDRIARFGSVHSTNFSGLSSIAEVVKTTEEKVPIPVTVLRSCDDSVSVHQINLFKPEGSKNLG</sequence>
<reference evidence="6" key="1">
    <citation type="submission" date="2017-02" db="UniProtKB">
        <authorList>
            <consortium name="WormBaseParasite"/>
        </authorList>
    </citation>
    <scope>IDENTIFICATION</scope>
</reference>
<dbReference type="AlphaFoldDB" id="A0A0R3U812"/>
<dbReference type="GO" id="GO:0005737">
    <property type="term" value="C:cytoplasm"/>
    <property type="evidence" value="ECO:0007669"/>
    <property type="project" value="TreeGrafter"/>
</dbReference>
<gene>
    <name evidence="4" type="ORF">MCOS_LOCUS2990</name>
</gene>
<dbReference type="WBParaSite" id="MCOS_0000298901-mRNA-1">
    <property type="protein sequence ID" value="MCOS_0000298901-mRNA-1"/>
    <property type="gene ID" value="MCOS_0000298901"/>
</dbReference>
<evidence type="ECO:0000256" key="1">
    <source>
        <dbReference type="ARBA" id="ARBA00023186"/>
    </source>
</evidence>
<dbReference type="STRING" id="53468.A0A0R3U812"/>
<dbReference type="Gene3D" id="2.30.42.10">
    <property type="match status" value="1"/>
</dbReference>
<dbReference type="InterPro" id="IPR035269">
    <property type="entry name" value="PSMD9"/>
</dbReference>
<dbReference type="PANTHER" id="PTHR12651">
    <property type="entry name" value="26S PROTEASOME NON-ATPASE REGULATORY SUBUNIT 9"/>
    <property type="match status" value="1"/>
</dbReference>
<reference evidence="4 5" key="2">
    <citation type="submission" date="2018-10" db="EMBL/GenBank/DDBJ databases">
        <authorList>
            <consortium name="Pathogen Informatics"/>
        </authorList>
    </citation>
    <scope>NUCLEOTIDE SEQUENCE [LARGE SCALE GENOMIC DNA]</scope>
</reference>
<dbReference type="GO" id="GO:0005634">
    <property type="term" value="C:nucleus"/>
    <property type="evidence" value="ECO:0007669"/>
    <property type="project" value="TreeGrafter"/>
</dbReference>
<evidence type="ECO:0000313" key="5">
    <source>
        <dbReference type="Proteomes" id="UP000267029"/>
    </source>
</evidence>
<evidence type="ECO:0000259" key="3">
    <source>
        <dbReference type="Pfam" id="PF18265"/>
    </source>
</evidence>
<keyword evidence="5" id="KW-1185">Reference proteome</keyword>
<dbReference type="PANTHER" id="PTHR12651:SF1">
    <property type="entry name" value="26S PROTEASOME NON-ATPASE REGULATORY SUBUNIT 9"/>
    <property type="match status" value="1"/>
</dbReference>
<accession>A0A0R3U812</accession>
<dbReference type="Gene3D" id="6.10.140.1710">
    <property type="match status" value="1"/>
</dbReference>
<dbReference type="EMBL" id="UXSR01000583">
    <property type="protein sequence ID" value="VDD76987.1"/>
    <property type="molecule type" value="Genomic_DNA"/>
</dbReference>
<dbReference type="Proteomes" id="UP000267029">
    <property type="component" value="Unassembled WGS sequence"/>
</dbReference>
<dbReference type="InterPro" id="IPR040815">
    <property type="entry name" value="Nas2_N"/>
</dbReference>
<protein>
    <submittedName>
        <fullName evidence="6">Nas2_N domain-containing protein</fullName>
    </submittedName>
</protein>
<evidence type="ECO:0000256" key="2">
    <source>
        <dbReference type="SAM" id="Coils"/>
    </source>
</evidence>
<evidence type="ECO:0000313" key="6">
    <source>
        <dbReference type="WBParaSite" id="MCOS_0000298901-mRNA-1"/>
    </source>
</evidence>
<dbReference type="InterPro" id="IPR036034">
    <property type="entry name" value="PDZ_sf"/>
</dbReference>
<keyword evidence="2" id="KW-0175">Coiled coil</keyword>
<name>A0A0R3U812_MESCO</name>
<organism evidence="6">
    <name type="scientific">Mesocestoides corti</name>
    <name type="common">Flatworm</name>
    <dbReference type="NCBI Taxonomy" id="53468"/>
    <lineage>
        <taxon>Eukaryota</taxon>
        <taxon>Metazoa</taxon>
        <taxon>Spiralia</taxon>
        <taxon>Lophotrochozoa</taxon>
        <taxon>Platyhelminthes</taxon>
        <taxon>Cestoda</taxon>
        <taxon>Eucestoda</taxon>
        <taxon>Cyclophyllidea</taxon>
        <taxon>Mesocestoididae</taxon>
        <taxon>Mesocestoides</taxon>
    </lineage>
</organism>
<proteinExistence type="predicted"/>
<feature type="coiled-coil region" evidence="2">
    <location>
        <begin position="60"/>
        <end position="94"/>
    </location>
</feature>
<feature type="domain" description="Nas2 N-terminal" evidence="3">
    <location>
        <begin position="11"/>
        <end position="90"/>
    </location>
</feature>
<keyword evidence="1" id="KW-0143">Chaperone</keyword>
<dbReference type="GO" id="GO:0070682">
    <property type="term" value="P:proteasome regulatory particle assembly"/>
    <property type="evidence" value="ECO:0007669"/>
    <property type="project" value="InterPro"/>
</dbReference>